<dbReference type="Pfam" id="PF00581">
    <property type="entry name" value="Rhodanese"/>
    <property type="match status" value="1"/>
</dbReference>
<evidence type="ECO:0000313" key="2">
    <source>
        <dbReference type="EMBL" id="MCP1109984.1"/>
    </source>
</evidence>
<gene>
    <name evidence="2" type="ORF">NK118_06945</name>
</gene>
<dbReference type="InterPro" id="IPR001763">
    <property type="entry name" value="Rhodanese-like_dom"/>
</dbReference>
<dbReference type="PANTHER" id="PTHR43031">
    <property type="entry name" value="FAD-DEPENDENT OXIDOREDUCTASE"/>
    <property type="match status" value="1"/>
</dbReference>
<dbReference type="Gene3D" id="3.40.250.10">
    <property type="entry name" value="Rhodanese-like domain"/>
    <property type="match status" value="1"/>
</dbReference>
<name>A0ABT1EHL7_9FIRM</name>
<sequence>MFDFSKRVNINEGLAEYEATKGALLIDVRTSEEYESGHIKGGKNIETKLLPAFIATGVETETPIFVYCASGARSNLAVKFLKRQGYTKAKNIGGIVDYSGKLEKGRDIC</sequence>
<protein>
    <submittedName>
        <fullName evidence="2">Rhodanese-like domain-containing protein</fullName>
    </submittedName>
</protein>
<feature type="domain" description="Rhodanese" evidence="1">
    <location>
        <begin position="19"/>
        <end position="104"/>
    </location>
</feature>
<dbReference type="InterPro" id="IPR036873">
    <property type="entry name" value="Rhodanese-like_dom_sf"/>
</dbReference>
<dbReference type="Proteomes" id="UP001523565">
    <property type="component" value="Unassembled WGS sequence"/>
</dbReference>
<dbReference type="SUPFAM" id="SSF52821">
    <property type="entry name" value="Rhodanese/Cell cycle control phosphatase"/>
    <property type="match status" value="1"/>
</dbReference>
<dbReference type="InterPro" id="IPR050229">
    <property type="entry name" value="GlpE_sulfurtransferase"/>
</dbReference>
<evidence type="ECO:0000259" key="1">
    <source>
        <dbReference type="PROSITE" id="PS50206"/>
    </source>
</evidence>
<accession>A0ABT1EHL7</accession>
<dbReference type="EMBL" id="JAMZFV010000008">
    <property type="protein sequence ID" value="MCP1109984.1"/>
    <property type="molecule type" value="Genomic_DNA"/>
</dbReference>
<dbReference type="SMART" id="SM00450">
    <property type="entry name" value="RHOD"/>
    <property type="match status" value="1"/>
</dbReference>
<proteinExistence type="predicted"/>
<dbReference type="CDD" id="cd00158">
    <property type="entry name" value="RHOD"/>
    <property type="match status" value="1"/>
</dbReference>
<reference evidence="2 3" key="1">
    <citation type="journal article" date="2022" name="Genome Biol. Evol.">
        <title>Host diet, physiology and behaviors set the stage for Lachnospiraceae cladogenesis.</title>
        <authorList>
            <person name="Vera-Ponce De Leon A."/>
            <person name="Schneider M."/>
            <person name="Jahnes B.C."/>
            <person name="Sadowski V."/>
            <person name="Camuy-Velez L.A."/>
            <person name="Duan J."/>
            <person name="Sabree Z.L."/>
        </authorList>
    </citation>
    <scope>NUCLEOTIDE SEQUENCE [LARGE SCALE GENOMIC DNA]</scope>
    <source>
        <strain evidence="2 3">PAL227</strain>
    </source>
</reference>
<keyword evidence="3" id="KW-1185">Reference proteome</keyword>
<comment type="caution">
    <text evidence="2">The sequence shown here is derived from an EMBL/GenBank/DDBJ whole genome shotgun (WGS) entry which is preliminary data.</text>
</comment>
<dbReference type="RefSeq" id="WP_262068865.1">
    <property type="nucleotide sequence ID" value="NZ_JAMXOC010000008.1"/>
</dbReference>
<organism evidence="2 3">
    <name type="scientific">Ohessyouella blattaphilus</name>
    <dbReference type="NCBI Taxonomy" id="2949333"/>
    <lineage>
        <taxon>Bacteria</taxon>
        <taxon>Bacillati</taxon>
        <taxon>Bacillota</taxon>
        <taxon>Clostridia</taxon>
        <taxon>Lachnospirales</taxon>
        <taxon>Lachnospiraceae</taxon>
        <taxon>Ohessyouella</taxon>
    </lineage>
</organism>
<dbReference type="PANTHER" id="PTHR43031:SF1">
    <property type="entry name" value="PYRIDINE NUCLEOTIDE-DISULPHIDE OXIDOREDUCTASE"/>
    <property type="match status" value="1"/>
</dbReference>
<dbReference type="PROSITE" id="PS50206">
    <property type="entry name" value="RHODANESE_3"/>
    <property type="match status" value="1"/>
</dbReference>
<evidence type="ECO:0000313" key="3">
    <source>
        <dbReference type="Proteomes" id="UP001523565"/>
    </source>
</evidence>